<dbReference type="NCBIfam" id="TIGR02805">
    <property type="entry name" value="exbB2"/>
    <property type="match status" value="1"/>
</dbReference>
<evidence type="ECO:0000256" key="2">
    <source>
        <dbReference type="ARBA" id="ARBA00022448"/>
    </source>
</evidence>
<dbReference type="PANTHER" id="PTHR30625:SF15">
    <property type="entry name" value="BIOPOLYMER TRANSPORT PROTEIN EXBB"/>
    <property type="match status" value="1"/>
</dbReference>
<proteinExistence type="inferred from homology"/>
<comment type="caution">
    <text evidence="11">The sequence shown here is derived from an EMBL/GenBank/DDBJ whole genome shotgun (WGS) entry which is preliminary data.</text>
</comment>
<evidence type="ECO:0000256" key="1">
    <source>
        <dbReference type="ARBA" id="ARBA00004651"/>
    </source>
</evidence>
<evidence type="ECO:0000256" key="5">
    <source>
        <dbReference type="ARBA" id="ARBA00022927"/>
    </source>
</evidence>
<evidence type="ECO:0000256" key="4">
    <source>
        <dbReference type="ARBA" id="ARBA00022692"/>
    </source>
</evidence>
<keyword evidence="3" id="KW-1003">Cell membrane</keyword>
<evidence type="ECO:0000259" key="10">
    <source>
        <dbReference type="Pfam" id="PF01618"/>
    </source>
</evidence>
<keyword evidence="12" id="KW-1185">Reference proteome</keyword>
<dbReference type="RefSeq" id="WP_114470062.1">
    <property type="nucleotide sequence ID" value="NZ_QPJK01000007.1"/>
</dbReference>
<name>A0A368XKM0_9BURK</name>
<keyword evidence="2 8" id="KW-0813">Transport</keyword>
<dbReference type="Proteomes" id="UP000252884">
    <property type="component" value="Unassembled WGS sequence"/>
</dbReference>
<keyword evidence="7 9" id="KW-0472">Membrane</keyword>
<reference evidence="11 12" key="1">
    <citation type="submission" date="2018-07" db="EMBL/GenBank/DDBJ databases">
        <title>Genomic Encyclopedia of Type Strains, Phase IV (KMG-IV): sequencing the most valuable type-strain genomes for metagenomic binning, comparative biology and taxonomic classification.</title>
        <authorList>
            <person name="Goeker M."/>
        </authorList>
    </citation>
    <scope>NUCLEOTIDE SEQUENCE [LARGE SCALE GENOMIC DNA]</scope>
    <source>
        <strain evidence="11 12">DSM 21634</strain>
    </source>
</reference>
<dbReference type="GO" id="GO:0055085">
    <property type="term" value="P:transmembrane transport"/>
    <property type="evidence" value="ECO:0007669"/>
    <property type="project" value="InterPro"/>
</dbReference>
<dbReference type="Pfam" id="PF01618">
    <property type="entry name" value="MotA_ExbB"/>
    <property type="match status" value="1"/>
</dbReference>
<evidence type="ECO:0000313" key="12">
    <source>
        <dbReference type="Proteomes" id="UP000252884"/>
    </source>
</evidence>
<keyword evidence="4 9" id="KW-0812">Transmembrane</keyword>
<dbReference type="InterPro" id="IPR002898">
    <property type="entry name" value="MotA_ExbB_proton_chnl"/>
</dbReference>
<protein>
    <submittedName>
        <fullName evidence="11">Outer membrane transport energization protein ExbB</fullName>
    </submittedName>
</protein>
<evidence type="ECO:0000313" key="11">
    <source>
        <dbReference type="EMBL" id="RCW68513.1"/>
    </source>
</evidence>
<dbReference type="InterPro" id="IPR014172">
    <property type="entry name" value="TonB_ExbB_2"/>
</dbReference>
<dbReference type="InterPro" id="IPR050790">
    <property type="entry name" value="ExbB/TolQ_transport"/>
</dbReference>
<comment type="subcellular location">
    <subcellularLocation>
        <location evidence="1">Cell membrane</location>
        <topology evidence="1">Multi-pass membrane protein</topology>
    </subcellularLocation>
    <subcellularLocation>
        <location evidence="8">Membrane</location>
        <topology evidence="8">Multi-pass membrane protein</topology>
    </subcellularLocation>
</comment>
<dbReference type="EMBL" id="QPJK01000007">
    <property type="protein sequence ID" value="RCW68513.1"/>
    <property type="molecule type" value="Genomic_DNA"/>
</dbReference>
<evidence type="ECO:0000256" key="9">
    <source>
        <dbReference type="SAM" id="Phobius"/>
    </source>
</evidence>
<accession>A0A368XKM0</accession>
<dbReference type="PANTHER" id="PTHR30625">
    <property type="entry name" value="PROTEIN TOLQ"/>
    <property type="match status" value="1"/>
</dbReference>
<feature type="transmembrane region" description="Helical" evidence="9">
    <location>
        <begin position="58"/>
        <end position="84"/>
    </location>
</feature>
<feature type="transmembrane region" description="Helical" evidence="9">
    <location>
        <begin position="12"/>
        <end position="30"/>
    </location>
</feature>
<dbReference type="AlphaFoldDB" id="A0A368XKM0"/>
<evidence type="ECO:0000256" key="7">
    <source>
        <dbReference type="ARBA" id="ARBA00023136"/>
    </source>
</evidence>
<dbReference type="GO" id="GO:0005886">
    <property type="term" value="C:plasma membrane"/>
    <property type="evidence" value="ECO:0007669"/>
    <property type="project" value="UniProtKB-SubCell"/>
</dbReference>
<sequence>MNLDWLTSAVDYGVIGLLVVLNVVVVAIAFERAWYYRRLDLASIGDRGELELQLTSRLFVIGSVASNAPYLGLLGTVFGIMLTFQQMGQNAAIDTSHIMTGLALALKATAAGLIVALIAVTLYNALLRRVKVLTLRWEMVHG</sequence>
<dbReference type="OrthoDB" id="9805133at2"/>
<dbReference type="GO" id="GO:0017038">
    <property type="term" value="P:protein import"/>
    <property type="evidence" value="ECO:0007669"/>
    <property type="project" value="TreeGrafter"/>
</dbReference>
<feature type="transmembrane region" description="Helical" evidence="9">
    <location>
        <begin position="104"/>
        <end position="126"/>
    </location>
</feature>
<evidence type="ECO:0000256" key="8">
    <source>
        <dbReference type="RuleBase" id="RU004057"/>
    </source>
</evidence>
<organism evidence="11 12">
    <name type="scientific">Pseudorhodoferax soli</name>
    <dbReference type="NCBI Taxonomy" id="545864"/>
    <lineage>
        <taxon>Bacteria</taxon>
        <taxon>Pseudomonadati</taxon>
        <taxon>Pseudomonadota</taxon>
        <taxon>Betaproteobacteria</taxon>
        <taxon>Burkholderiales</taxon>
        <taxon>Comamonadaceae</taxon>
    </lineage>
</organism>
<feature type="domain" description="MotA/TolQ/ExbB proton channel" evidence="10">
    <location>
        <begin position="52"/>
        <end position="139"/>
    </location>
</feature>
<gene>
    <name evidence="11" type="ORF">DES41_10734</name>
</gene>
<comment type="similarity">
    <text evidence="8">Belongs to the exbB/tolQ family.</text>
</comment>
<keyword evidence="5 8" id="KW-0653">Protein transport</keyword>
<keyword evidence="6 9" id="KW-1133">Transmembrane helix</keyword>
<evidence type="ECO:0000256" key="6">
    <source>
        <dbReference type="ARBA" id="ARBA00022989"/>
    </source>
</evidence>
<evidence type="ECO:0000256" key="3">
    <source>
        <dbReference type="ARBA" id="ARBA00022475"/>
    </source>
</evidence>